<gene>
    <name evidence="1" type="ORF">PCOAH_00006710</name>
</gene>
<dbReference type="AlphaFoldDB" id="A0A1B1DUP1"/>
<sequence>MFLRNKFQVQIPDLGKEDFVSKEEVPKEEGRKTLFLGSKFLWLMFLRNRLHVQIPGLGWKTFFLRKIFQSEVFLRSRLQVQGSGFRV</sequence>
<keyword evidence="2" id="KW-1185">Reference proteome</keyword>
<reference evidence="2" key="1">
    <citation type="submission" date="2016-06" db="EMBL/GenBank/DDBJ databases">
        <title>First high quality genome sequence of Plasmodium coatneyi using continuous long reads from single molecule, real-time sequencing.</title>
        <authorList>
            <person name="Chien J.-T."/>
            <person name="Pakala S.B."/>
            <person name="Geraldo J.A."/>
            <person name="Lapp S.A."/>
            <person name="Barnwell J.W."/>
            <person name="Kissinger J.C."/>
            <person name="Galinski M.R."/>
            <person name="Humphrey J.C."/>
        </authorList>
    </citation>
    <scope>NUCLEOTIDE SEQUENCE [LARGE SCALE GENOMIC DNA]</scope>
    <source>
        <strain evidence="2">Hackeri</strain>
    </source>
</reference>
<evidence type="ECO:0000313" key="2">
    <source>
        <dbReference type="Proteomes" id="UP000092716"/>
    </source>
</evidence>
<protein>
    <recommendedName>
        <fullName evidence="3">SICA antigen</fullName>
    </recommendedName>
</protein>
<dbReference type="EMBL" id="CP016242">
    <property type="protein sequence ID" value="ANQ06493.1"/>
    <property type="molecule type" value="Genomic_DNA"/>
</dbReference>
<dbReference type="KEGG" id="pcot:PCOAH_00006710"/>
<evidence type="ECO:0000313" key="1">
    <source>
        <dbReference type="EMBL" id="ANQ06493.1"/>
    </source>
</evidence>
<dbReference type="Proteomes" id="UP000092716">
    <property type="component" value="Chromosome 4"/>
</dbReference>
<evidence type="ECO:0008006" key="3">
    <source>
        <dbReference type="Google" id="ProtNLM"/>
    </source>
</evidence>
<accession>A0A1B1DUP1</accession>
<proteinExistence type="predicted"/>
<dbReference type="RefSeq" id="XP_019913188.1">
    <property type="nucleotide sequence ID" value="XM_020057481.1"/>
</dbReference>
<dbReference type="GeneID" id="30907394"/>
<organism evidence="1 2">
    <name type="scientific">Plasmodium coatneyi</name>
    <dbReference type="NCBI Taxonomy" id="208452"/>
    <lineage>
        <taxon>Eukaryota</taxon>
        <taxon>Sar</taxon>
        <taxon>Alveolata</taxon>
        <taxon>Apicomplexa</taxon>
        <taxon>Aconoidasida</taxon>
        <taxon>Haemosporida</taxon>
        <taxon>Plasmodiidae</taxon>
        <taxon>Plasmodium</taxon>
    </lineage>
</organism>
<dbReference type="VEuPathDB" id="PlasmoDB:PCOAH_00006710"/>
<name>A0A1B1DUP1_9APIC</name>